<name>A0A915I6F4_ROMCU</name>
<organism evidence="10 11">
    <name type="scientific">Romanomermis culicivorax</name>
    <name type="common">Nematode worm</name>
    <dbReference type="NCBI Taxonomy" id="13658"/>
    <lineage>
        <taxon>Eukaryota</taxon>
        <taxon>Metazoa</taxon>
        <taxon>Ecdysozoa</taxon>
        <taxon>Nematoda</taxon>
        <taxon>Enoplea</taxon>
        <taxon>Dorylaimia</taxon>
        <taxon>Mermithida</taxon>
        <taxon>Mermithoidea</taxon>
        <taxon>Mermithidae</taxon>
        <taxon>Romanomermis</taxon>
    </lineage>
</organism>
<dbReference type="PANTHER" id="PTHR43272:SF83">
    <property type="entry name" value="ACYL-COA SYNTHETASE LONG-CHAIN, ISOFORM J"/>
    <property type="match status" value="1"/>
</dbReference>
<proteinExistence type="inferred from homology"/>
<feature type="domain" description="AMP-dependent synthetase/ligase" evidence="8">
    <location>
        <begin position="109"/>
        <end position="489"/>
    </location>
</feature>
<dbReference type="GO" id="GO:0005524">
    <property type="term" value="F:ATP binding"/>
    <property type="evidence" value="ECO:0007669"/>
    <property type="project" value="UniProtKB-KW"/>
</dbReference>
<evidence type="ECO:0000256" key="1">
    <source>
        <dbReference type="ARBA" id="ARBA00006432"/>
    </source>
</evidence>
<dbReference type="Gene3D" id="3.40.50.12780">
    <property type="entry name" value="N-terminal domain of ligase-like"/>
    <property type="match status" value="1"/>
</dbReference>
<dbReference type="InterPro" id="IPR042099">
    <property type="entry name" value="ANL_N_sf"/>
</dbReference>
<evidence type="ECO:0000256" key="5">
    <source>
        <dbReference type="ARBA" id="ARBA00022840"/>
    </source>
</evidence>
<dbReference type="InterPro" id="IPR020459">
    <property type="entry name" value="AMP-binding"/>
</dbReference>
<dbReference type="Pfam" id="PF00501">
    <property type="entry name" value="AMP-binding"/>
    <property type="match status" value="1"/>
</dbReference>
<dbReference type="WBParaSite" id="nRc.2.0.1.t09346-RA">
    <property type="protein sequence ID" value="nRc.2.0.1.t09346-RA"/>
    <property type="gene ID" value="nRc.2.0.1.g09346"/>
</dbReference>
<dbReference type="PROSITE" id="PS00455">
    <property type="entry name" value="AMP_BINDING"/>
    <property type="match status" value="1"/>
</dbReference>
<accession>A0A915I6F4</accession>
<dbReference type="InterPro" id="IPR000873">
    <property type="entry name" value="AMP-dep_synth/lig_dom"/>
</dbReference>
<protein>
    <recommendedName>
        <fullName evidence="7">long-chain-fatty-acid--CoA ligase</fullName>
        <ecNumber evidence="7">6.2.1.3</ecNumber>
    </recommendedName>
</protein>
<dbReference type="GO" id="GO:0004467">
    <property type="term" value="F:long-chain fatty acid-CoA ligase activity"/>
    <property type="evidence" value="ECO:0007669"/>
    <property type="project" value="UniProtKB-EC"/>
</dbReference>
<sequence>LLSRNNCYEHSFSSIFEHKNPRIFPALWAEIKKAKQLNPGDINSPWRRTSHFDKLLEEEFPTYDTMDKLWRRAHQLFGNKACLGTREIVKIQPHMQDNGKLFEKFELAAYKWQSFDQVQELTEKFGSALFRFNIKPNDRILIISETRAEWMITALACFQYKVTIVTLYPTVNEAGVAHALNEAENQIVITSYDLASRILDVAPKCPLLKIVVYFPSKNLDSPPLDVERYAETLPKGFRILPYDQFLEFGAEKLIQPPSQPTKDDIAMVMYTSGTTGQPKGVVLSHGNLVAGNAGECHYVRGLGPNDIYVGYLPMAHVLEFMAEFGSLTHGACVGYGTPLTLTDKSSKIIKGTKGDLTILRPTLMAAVPVSFSHTLQNFRRFIFKRVRTILGGRIRLMLSGGAPLNSETERFMNICFCCPVSQGYGLTETAGAGAVCEIDDITTGRCGPPLPCVDLMLRPWTEGGYRLENKPFPQGEILFSGPNVCVSYFKNAQLDAQDFVTINGRTWFVTGDIGEVHGDGCLKVIDRKKDLIKMQHGEYVSLAKVESALLTNPLVDNVCVYGRPMSSYTVALVVPNENNLRNLAKKLNITSANFDELRSNKVVHNAVLRELQDHGKKNLLEKFERPEKIHLCKEVWTVDSGLLTDAMKLKRKPLEQFYKEILKQLYNGYSP</sequence>
<evidence type="ECO:0000256" key="6">
    <source>
        <dbReference type="ARBA" id="ARBA00024484"/>
    </source>
</evidence>
<evidence type="ECO:0000313" key="10">
    <source>
        <dbReference type="Proteomes" id="UP000887565"/>
    </source>
</evidence>
<dbReference type="SUPFAM" id="SSF56801">
    <property type="entry name" value="Acetyl-CoA synthetase-like"/>
    <property type="match status" value="1"/>
</dbReference>
<dbReference type="Pfam" id="PF13193">
    <property type="entry name" value="AMP-binding_C"/>
    <property type="match status" value="1"/>
</dbReference>
<dbReference type="GO" id="GO:0035336">
    <property type="term" value="P:long-chain fatty-acyl-CoA metabolic process"/>
    <property type="evidence" value="ECO:0007669"/>
    <property type="project" value="TreeGrafter"/>
</dbReference>
<dbReference type="InterPro" id="IPR025110">
    <property type="entry name" value="AMP-bd_C"/>
</dbReference>
<evidence type="ECO:0000256" key="7">
    <source>
        <dbReference type="ARBA" id="ARBA00026121"/>
    </source>
</evidence>
<keyword evidence="4" id="KW-0276">Fatty acid metabolism</keyword>
<evidence type="ECO:0000259" key="8">
    <source>
        <dbReference type="Pfam" id="PF00501"/>
    </source>
</evidence>
<evidence type="ECO:0000256" key="3">
    <source>
        <dbReference type="ARBA" id="ARBA00022741"/>
    </source>
</evidence>
<dbReference type="GO" id="GO:0030182">
    <property type="term" value="P:neuron differentiation"/>
    <property type="evidence" value="ECO:0007669"/>
    <property type="project" value="TreeGrafter"/>
</dbReference>
<dbReference type="GO" id="GO:0005783">
    <property type="term" value="C:endoplasmic reticulum"/>
    <property type="evidence" value="ECO:0007669"/>
    <property type="project" value="TreeGrafter"/>
</dbReference>
<reference evidence="11" key="1">
    <citation type="submission" date="2022-11" db="UniProtKB">
        <authorList>
            <consortium name="WormBaseParasite"/>
        </authorList>
    </citation>
    <scope>IDENTIFICATION</scope>
</reference>
<dbReference type="GO" id="GO:0005811">
    <property type="term" value="C:lipid droplet"/>
    <property type="evidence" value="ECO:0007669"/>
    <property type="project" value="TreeGrafter"/>
</dbReference>
<evidence type="ECO:0000256" key="4">
    <source>
        <dbReference type="ARBA" id="ARBA00022832"/>
    </source>
</evidence>
<dbReference type="PANTHER" id="PTHR43272">
    <property type="entry name" value="LONG-CHAIN-FATTY-ACID--COA LIGASE"/>
    <property type="match status" value="1"/>
</dbReference>
<keyword evidence="5" id="KW-0067">ATP-binding</keyword>
<feature type="domain" description="AMP-binding enzyme C-terminal" evidence="9">
    <location>
        <begin position="544"/>
        <end position="587"/>
    </location>
</feature>
<dbReference type="InterPro" id="IPR020845">
    <property type="entry name" value="AMP-binding_CS"/>
</dbReference>
<dbReference type="OMA" id="RWEPVFH"/>
<dbReference type="EC" id="6.2.1.3" evidence="7"/>
<keyword evidence="3" id="KW-0547">Nucleotide-binding</keyword>
<comment type="similarity">
    <text evidence="1">Belongs to the ATP-dependent AMP-binding enzyme family.</text>
</comment>
<dbReference type="Proteomes" id="UP000887565">
    <property type="component" value="Unplaced"/>
</dbReference>
<comment type="catalytic activity">
    <reaction evidence="6">
        <text>a long-chain fatty acid + ATP + CoA = a long-chain fatty acyl-CoA + AMP + diphosphate</text>
        <dbReference type="Rhea" id="RHEA:15421"/>
        <dbReference type="ChEBI" id="CHEBI:30616"/>
        <dbReference type="ChEBI" id="CHEBI:33019"/>
        <dbReference type="ChEBI" id="CHEBI:57287"/>
        <dbReference type="ChEBI" id="CHEBI:57560"/>
        <dbReference type="ChEBI" id="CHEBI:83139"/>
        <dbReference type="ChEBI" id="CHEBI:456215"/>
        <dbReference type="EC" id="6.2.1.3"/>
    </reaction>
    <physiologicalReaction direction="left-to-right" evidence="6">
        <dbReference type="Rhea" id="RHEA:15422"/>
    </physiologicalReaction>
</comment>
<keyword evidence="4" id="KW-0443">Lipid metabolism</keyword>
<dbReference type="InterPro" id="IPR045851">
    <property type="entry name" value="AMP-bd_C_sf"/>
</dbReference>
<keyword evidence="10" id="KW-1185">Reference proteome</keyword>
<dbReference type="GO" id="GO:0005886">
    <property type="term" value="C:plasma membrane"/>
    <property type="evidence" value="ECO:0007669"/>
    <property type="project" value="TreeGrafter"/>
</dbReference>
<dbReference type="AlphaFoldDB" id="A0A915I6F4"/>
<evidence type="ECO:0000256" key="2">
    <source>
        <dbReference type="ARBA" id="ARBA00022598"/>
    </source>
</evidence>
<evidence type="ECO:0000259" key="9">
    <source>
        <dbReference type="Pfam" id="PF13193"/>
    </source>
</evidence>
<dbReference type="Gene3D" id="3.30.300.30">
    <property type="match status" value="1"/>
</dbReference>
<keyword evidence="2" id="KW-0436">Ligase</keyword>
<dbReference type="PRINTS" id="PR00154">
    <property type="entry name" value="AMPBINDING"/>
</dbReference>
<evidence type="ECO:0000313" key="11">
    <source>
        <dbReference type="WBParaSite" id="nRc.2.0.1.t09346-RA"/>
    </source>
</evidence>